<accession>J4X507</accession>
<dbReference type="InterPro" id="IPR027417">
    <property type="entry name" value="P-loop_NTPase"/>
</dbReference>
<dbReference type="HOGENOM" id="CLU_001715_1_2_6"/>
<dbReference type="PANTHER" id="PTHR23117">
    <property type="entry name" value="GUANYLATE KINASE-RELATED"/>
    <property type="match status" value="1"/>
</dbReference>
<dbReference type="Proteomes" id="UP000010116">
    <property type="component" value="Unassembled WGS sequence"/>
</dbReference>
<dbReference type="Gene3D" id="3.40.50.300">
    <property type="entry name" value="P-loop containing nucleotide triphosphate hydrolases"/>
    <property type="match status" value="1"/>
</dbReference>
<dbReference type="FunFam" id="3.30.63.10:FF:000005">
    <property type="entry name" value="Guanylate kinase"/>
    <property type="match status" value="1"/>
</dbReference>
<dbReference type="InterPro" id="IPR008144">
    <property type="entry name" value="Guanylate_kin-like_dom"/>
</dbReference>
<keyword evidence="9 13" id="KW-0418">Kinase</keyword>
<evidence type="ECO:0000256" key="3">
    <source>
        <dbReference type="ARBA" id="ARBA00005790"/>
    </source>
</evidence>
<keyword evidence="6 13" id="KW-0963">Cytoplasm</keyword>
<protein>
    <recommendedName>
        <fullName evidence="5 13">Guanylate kinase</fullName>
        <ecNumber evidence="4 13">2.7.4.8</ecNumber>
    </recommendedName>
    <alternativeName>
        <fullName evidence="11 13">GMP kinase</fullName>
    </alternativeName>
</protein>
<dbReference type="SMART" id="SM00072">
    <property type="entry name" value="GuKc"/>
    <property type="match status" value="1"/>
</dbReference>
<dbReference type="HAMAP" id="MF_00328">
    <property type="entry name" value="Guanylate_kinase"/>
    <property type="match status" value="1"/>
</dbReference>
<proteinExistence type="inferred from homology"/>
<evidence type="ECO:0000256" key="11">
    <source>
        <dbReference type="ARBA" id="ARBA00030128"/>
    </source>
</evidence>
<comment type="catalytic activity">
    <reaction evidence="12 13">
        <text>GMP + ATP = GDP + ADP</text>
        <dbReference type="Rhea" id="RHEA:20780"/>
        <dbReference type="ChEBI" id="CHEBI:30616"/>
        <dbReference type="ChEBI" id="CHEBI:58115"/>
        <dbReference type="ChEBI" id="CHEBI:58189"/>
        <dbReference type="ChEBI" id="CHEBI:456216"/>
        <dbReference type="EC" id="2.7.4.8"/>
    </reaction>
</comment>
<evidence type="ECO:0000313" key="16">
    <source>
        <dbReference type="Proteomes" id="UP000010116"/>
    </source>
</evidence>
<dbReference type="GO" id="GO:0005829">
    <property type="term" value="C:cytosol"/>
    <property type="evidence" value="ECO:0007669"/>
    <property type="project" value="TreeGrafter"/>
</dbReference>
<evidence type="ECO:0000256" key="5">
    <source>
        <dbReference type="ARBA" id="ARBA00016296"/>
    </source>
</evidence>
<reference evidence="15 16" key="1">
    <citation type="journal article" date="2012" name="ISME J.">
        <title>Genomic insights to SAR86, an abundant and uncultivated marine bacterial lineage.</title>
        <authorList>
            <person name="Dupont C.L."/>
            <person name="Rusch D.B."/>
            <person name="Yooseph S."/>
            <person name="Lombardo M.J."/>
            <person name="Richter R.A."/>
            <person name="Valas R."/>
            <person name="Novotny M."/>
            <person name="Yee-Greenbaum J."/>
            <person name="Selengut J.D."/>
            <person name="Haft D.H."/>
            <person name="Halpern A.L."/>
            <person name="Lasken R.S."/>
            <person name="Nealson K."/>
            <person name="Friedman R."/>
            <person name="Venter J.C."/>
        </authorList>
    </citation>
    <scope>NUCLEOTIDE SEQUENCE [LARGE SCALE GENOMIC DNA]</scope>
</reference>
<feature type="binding site" evidence="13">
    <location>
        <begin position="13"/>
        <end position="20"/>
    </location>
    <ligand>
        <name>ATP</name>
        <dbReference type="ChEBI" id="CHEBI:30616"/>
    </ligand>
</feature>
<dbReference type="CDD" id="cd00071">
    <property type="entry name" value="GMPK"/>
    <property type="match status" value="1"/>
</dbReference>
<evidence type="ECO:0000256" key="6">
    <source>
        <dbReference type="ARBA" id="ARBA00022490"/>
    </source>
</evidence>
<evidence type="ECO:0000256" key="1">
    <source>
        <dbReference type="ARBA" id="ARBA00003531"/>
    </source>
</evidence>
<dbReference type="InterPro" id="IPR017665">
    <property type="entry name" value="Guanylate_kinase"/>
</dbReference>
<keyword evidence="8 13" id="KW-0547">Nucleotide-binding</keyword>
<dbReference type="PROSITE" id="PS50052">
    <property type="entry name" value="GUANYLATE_KINASE_2"/>
    <property type="match status" value="1"/>
</dbReference>
<evidence type="ECO:0000256" key="10">
    <source>
        <dbReference type="ARBA" id="ARBA00022840"/>
    </source>
</evidence>
<dbReference type="AlphaFoldDB" id="J4X507"/>
<dbReference type="PROSITE" id="PS00856">
    <property type="entry name" value="GUANYLATE_KINASE_1"/>
    <property type="match status" value="1"/>
</dbReference>
<dbReference type="SUPFAM" id="SSF52540">
    <property type="entry name" value="P-loop containing nucleoside triphosphate hydrolases"/>
    <property type="match status" value="1"/>
</dbReference>
<comment type="function">
    <text evidence="1 13">Essential for recycling GMP and indirectly, cGMP.</text>
</comment>
<dbReference type="GO" id="GO:0005524">
    <property type="term" value="F:ATP binding"/>
    <property type="evidence" value="ECO:0007669"/>
    <property type="project" value="UniProtKB-UniRule"/>
</dbReference>
<dbReference type="PANTHER" id="PTHR23117:SF13">
    <property type="entry name" value="GUANYLATE KINASE"/>
    <property type="match status" value="1"/>
</dbReference>
<feature type="domain" description="Guanylate kinase-like" evidence="14">
    <location>
        <begin position="6"/>
        <end position="183"/>
    </location>
</feature>
<keyword evidence="7 13" id="KW-0808">Transferase</keyword>
<evidence type="ECO:0000256" key="9">
    <source>
        <dbReference type="ARBA" id="ARBA00022777"/>
    </source>
</evidence>
<evidence type="ECO:0000259" key="14">
    <source>
        <dbReference type="PROSITE" id="PS50052"/>
    </source>
</evidence>
<evidence type="ECO:0000256" key="8">
    <source>
        <dbReference type="ARBA" id="ARBA00022741"/>
    </source>
</evidence>
<evidence type="ECO:0000256" key="12">
    <source>
        <dbReference type="ARBA" id="ARBA00048594"/>
    </source>
</evidence>
<sequence>MSIKPGNLFIITAPSGAGKSSLIKSIIEEGKIELSVSATTREPRINEVHGQDYSFLSINEFQKLIDQNSFLEYAKVHEHFYGTLISHVSKKLDTGIDIILDIDVQGFYQLQEKNIEYTSIFILPPSLDILRERLKDRATESTSSIDIRLLNAKKEIKAAPYFDYLVLNDNFEDALSKLRGIFETNNQIDQQIEQNILNELLNS</sequence>
<comment type="similarity">
    <text evidence="3 13">Belongs to the guanylate kinase family.</text>
</comment>
<evidence type="ECO:0000256" key="13">
    <source>
        <dbReference type="HAMAP-Rule" id="MF_00328"/>
    </source>
</evidence>
<dbReference type="GO" id="GO:0004385">
    <property type="term" value="F:GMP kinase activity"/>
    <property type="evidence" value="ECO:0007669"/>
    <property type="project" value="UniProtKB-UniRule"/>
</dbReference>
<comment type="subcellular location">
    <subcellularLocation>
        <location evidence="2 13">Cytoplasm</location>
    </subcellularLocation>
</comment>
<evidence type="ECO:0000256" key="7">
    <source>
        <dbReference type="ARBA" id="ARBA00022679"/>
    </source>
</evidence>
<evidence type="ECO:0000313" key="15">
    <source>
        <dbReference type="EMBL" id="EJP73900.1"/>
    </source>
</evidence>
<organism evidence="15 16">
    <name type="scientific">SAR86 cluster bacterium SAR86B</name>
    <dbReference type="NCBI Taxonomy" id="1123867"/>
    <lineage>
        <taxon>Bacteria</taxon>
        <taxon>Pseudomonadati</taxon>
        <taxon>Pseudomonadota</taxon>
        <taxon>Gammaproteobacteria</taxon>
        <taxon>SAR86 cluster</taxon>
    </lineage>
</organism>
<name>J4X507_9GAMM</name>
<keyword evidence="10 13" id="KW-0067">ATP-binding</keyword>
<dbReference type="NCBIfam" id="TIGR03263">
    <property type="entry name" value="guanyl_kin"/>
    <property type="match status" value="1"/>
</dbReference>
<dbReference type="InterPro" id="IPR020590">
    <property type="entry name" value="Guanylate_kinase_CS"/>
</dbReference>
<dbReference type="Pfam" id="PF00625">
    <property type="entry name" value="Guanylate_kin"/>
    <property type="match status" value="1"/>
</dbReference>
<dbReference type="EMBL" id="JH611164">
    <property type="protein sequence ID" value="EJP73900.1"/>
    <property type="molecule type" value="Genomic_DNA"/>
</dbReference>
<dbReference type="InterPro" id="IPR008145">
    <property type="entry name" value="GK/Ca_channel_bsu"/>
</dbReference>
<dbReference type="Gene3D" id="3.30.63.10">
    <property type="entry name" value="Guanylate Kinase phosphate binding domain"/>
    <property type="match status" value="1"/>
</dbReference>
<evidence type="ECO:0000256" key="2">
    <source>
        <dbReference type="ARBA" id="ARBA00004496"/>
    </source>
</evidence>
<evidence type="ECO:0000256" key="4">
    <source>
        <dbReference type="ARBA" id="ARBA00012961"/>
    </source>
</evidence>
<gene>
    <name evidence="13 15" type="primary">gmk</name>
    <name evidence="15" type="ORF">NT02SARS_0544</name>
</gene>
<dbReference type="EC" id="2.7.4.8" evidence="4 13"/>